<gene>
    <name evidence="1" type="ORF">BD626DRAFT_156548</name>
</gene>
<comment type="caution">
    <text evidence="1">The sequence shown here is derived from an EMBL/GenBank/DDBJ whole genome shotgun (WGS) entry which is preliminary data.</text>
</comment>
<evidence type="ECO:0000313" key="1">
    <source>
        <dbReference type="EMBL" id="TRM59180.1"/>
    </source>
</evidence>
<dbReference type="AlphaFoldDB" id="A0A550C340"/>
<accession>A0A550C340</accession>
<reference evidence="1 2" key="1">
    <citation type="journal article" date="2019" name="New Phytol.">
        <title>Comparative genomics reveals unique wood-decay strategies and fruiting body development in the Schizophyllaceae.</title>
        <authorList>
            <person name="Almasi E."/>
            <person name="Sahu N."/>
            <person name="Krizsan K."/>
            <person name="Balint B."/>
            <person name="Kovacs G.M."/>
            <person name="Kiss B."/>
            <person name="Cseklye J."/>
            <person name="Drula E."/>
            <person name="Henrissat B."/>
            <person name="Nagy I."/>
            <person name="Chovatia M."/>
            <person name="Adam C."/>
            <person name="LaButti K."/>
            <person name="Lipzen A."/>
            <person name="Riley R."/>
            <person name="Grigoriev I.V."/>
            <person name="Nagy L.G."/>
        </authorList>
    </citation>
    <scope>NUCLEOTIDE SEQUENCE [LARGE SCALE GENOMIC DNA]</scope>
    <source>
        <strain evidence="1 2">NL-1724</strain>
    </source>
</reference>
<keyword evidence="2" id="KW-1185">Reference proteome</keyword>
<dbReference type="EMBL" id="VDMD01000029">
    <property type="protein sequence ID" value="TRM59180.1"/>
    <property type="molecule type" value="Genomic_DNA"/>
</dbReference>
<sequence length="105" mass="11365">MPALRVCLSWVCRVGVSCFPSPIQSSSLLTSGFNHHSPTSSFGLIGYPLAWNSCHQPSPPTVPPSEREPNAIHSTVSLYVSSSCIIASPYLSLCTVFRLWRISAS</sequence>
<evidence type="ECO:0000313" key="2">
    <source>
        <dbReference type="Proteomes" id="UP000320762"/>
    </source>
</evidence>
<name>A0A550C340_9AGAR</name>
<proteinExistence type="predicted"/>
<dbReference type="Proteomes" id="UP000320762">
    <property type="component" value="Unassembled WGS sequence"/>
</dbReference>
<organism evidence="1 2">
    <name type="scientific">Schizophyllum amplum</name>
    <dbReference type="NCBI Taxonomy" id="97359"/>
    <lineage>
        <taxon>Eukaryota</taxon>
        <taxon>Fungi</taxon>
        <taxon>Dikarya</taxon>
        <taxon>Basidiomycota</taxon>
        <taxon>Agaricomycotina</taxon>
        <taxon>Agaricomycetes</taxon>
        <taxon>Agaricomycetidae</taxon>
        <taxon>Agaricales</taxon>
        <taxon>Schizophyllaceae</taxon>
        <taxon>Schizophyllum</taxon>
    </lineage>
</organism>
<protein>
    <submittedName>
        <fullName evidence="1">Uncharacterized protein</fullName>
    </submittedName>
</protein>